<dbReference type="SUPFAM" id="SSF47413">
    <property type="entry name" value="lambda repressor-like DNA-binding domains"/>
    <property type="match status" value="1"/>
</dbReference>
<evidence type="ECO:0000313" key="3">
    <source>
        <dbReference type="Proteomes" id="UP000559962"/>
    </source>
</evidence>
<protein>
    <submittedName>
        <fullName evidence="2">Helix-turn-helix transcriptional regulator</fullName>
    </submittedName>
</protein>
<dbReference type="GO" id="GO:0003677">
    <property type="term" value="F:DNA binding"/>
    <property type="evidence" value="ECO:0007669"/>
    <property type="project" value="InterPro"/>
</dbReference>
<feature type="domain" description="HTH cro/C1-type" evidence="1">
    <location>
        <begin position="7"/>
        <end position="64"/>
    </location>
</feature>
<dbReference type="Pfam" id="PF13443">
    <property type="entry name" value="HTH_26"/>
    <property type="match status" value="1"/>
</dbReference>
<sequence length="74" mass="8333">MTTAEMIKELCEQMNISISELARRIGQTPQNFSKKLKRETVSLDELKATADVLGVKFEQTFTLLNGNEIKTGNE</sequence>
<dbReference type="InterPro" id="IPR001387">
    <property type="entry name" value="Cro/C1-type_HTH"/>
</dbReference>
<dbReference type="AlphaFoldDB" id="A0A847J0P3"/>
<name>A0A847J0P3_9LACT</name>
<dbReference type="EMBL" id="JAAYVO010000052">
    <property type="protein sequence ID" value="NLH35198.1"/>
    <property type="molecule type" value="Genomic_DNA"/>
</dbReference>
<evidence type="ECO:0000313" key="2">
    <source>
        <dbReference type="EMBL" id="NLH35198.1"/>
    </source>
</evidence>
<gene>
    <name evidence="2" type="ORF">GX453_04120</name>
</gene>
<comment type="caution">
    <text evidence="2">The sequence shown here is derived from an EMBL/GenBank/DDBJ whole genome shotgun (WGS) entry which is preliminary data.</text>
</comment>
<dbReference type="CDD" id="cd00093">
    <property type="entry name" value="HTH_XRE"/>
    <property type="match status" value="1"/>
</dbReference>
<reference evidence="2 3" key="1">
    <citation type="journal article" date="2020" name="Biotechnol. Biofuels">
        <title>New insights from the biogas microbiome by comprehensive genome-resolved metagenomics of nearly 1600 species originating from multiple anaerobic digesters.</title>
        <authorList>
            <person name="Campanaro S."/>
            <person name="Treu L."/>
            <person name="Rodriguez-R L.M."/>
            <person name="Kovalovszki A."/>
            <person name="Ziels R.M."/>
            <person name="Maus I."/>
            <person name="Zhu X."/>
            <person name="Kougias P.G."/>
            <person name="Basile A."/>
            <person name="Luo G."/>
            <person name="Schluter A."/>
            <person name="Konstantinidis K.T."/>
            <person name="Angelidaki I."/>
        </authorList>
    </citation>
    <scope>NUCLEOTIDE SEQUENCE [LARGE SCALE GENOMIC DNA]</scope>
    <source>
        <strain evidence="2">AS27yjCOA_61</strain>
    </source>
</reference>
<dbReference type="Gene3D" id="1.10.260.40">
    <property type="entry name" value="lambda repressor-like DNA-binding domains"/>
    <property type="match status" value="1"/>
</dbReference>
<dbReference type="InterPro" id="IPR010982">
    <property type="entry name" value="Lambda_DNA-bd_dom_sf"/>
</dbReference>
<proteinExistence type="predicted"/>
<dbReference type="PROSITE" id="PS50943">
    <property type="entry name" value="HTH_CROC1"/>
    <property type="match status" value="1"/>
</dbReference>
<organism evidence="2 3">
    <name type="scientific">Pseudolactococcus chungangensis</name>
    <dbReference type="NCBI Taxonomy" id="451457"/>
    <lineage>
        <taxon>Bacteria</taxon>
        <taxon>Bacillati</taxon>
        <taxon>Bacillota</taxon>
        <taxon>Bacilli</taxon>
        <taxon>Lactobacillales</taxon>
        <taxon>Streptococcaceae</taxon>
        <taxon>Pseudolactococcus</taxon>
    </lineage>
</organism>
<evidence type="ECO:0000259" key="1">
    <source>
        <dbReference type="PROSITE" id="PS50943"/>
    </source>
</evidence>
<dbReference type="Proteomes" id="UP000559962">
    <property type="component" value="Unassembled WGS sequence"/>
</dbReference>
<dbReference type="SMART" id="SM00530">
    <property type="entry name" value="HTH_XRE"/>
    <property type="match status" value="1"/>
</dbReference>
<accession>A0A847J0P3</accession>